<name>A0A239YC10_9STAP</name>
<feature type="transmembrane region" description="Helical" evidence="1">
    <location>
        <begin position="12"/>
        <end position="36"/>
    </location>
</feature>
<dbReference type="AlphaFoldDB" id="A0A239YC10"/>
<dbReference type="OrthoDB" id="2410320at2"/>
<gene>
    <name evidence="2" type="ORF">SAMEA4384403_00228</name>
</gene>
<organism evidence="2 3">
    <name type="scientific">Mammaliicoccus stepanovicii</name>
    <dbReference type="NCBI Taxonomy" id="643214"/>
    <lineage>
        <taxon>Bacteria</taxon>
        <taxon>Bacillati</taxon>
        <taxon>Bacillota</taxon>
        <taxon>Bacilli</taxon>
        <taxon>Bacillales</taxon>
        <taxon>Staphylococcaceae</taxon>
        <taxon>Mammaliicoccus</taxon>
    </lineage>
</organism>
<keyword evidence="1" id="KW-0812">Transmembrane</keyword>
<dbReference type="EMBL" id="LT906462">
    <property type="protein sequence ID" value="SNV56252.1"/>
    <property type="molecule type" value="Genomic_DNA"/>
</dbReference>
<dbReference type="KEGG" id="sste:SAMEA4384403_0228"/>
<dbReference type="RefSeq" id="WP_095085561.1">
    <property type="nucleotide sequence ID" value="NZ_BMDM01000007.1"/>
</dbReference>
<evidence type="ECO:0000313" key="2">
    <source>
        <dbReference type="EMBL" id="SNV56252.1"/>
    </source>
</evidence>
<keyword evidence="1" id="KW-1133">Transmembrane helix</keyword>
<proteinExistence type="predicted"/>
<protein>
    <submittedName>
        <fullName evidence="2">Uncharacterized protein</fullName>
    </submittedName>
</protein>
<reference evidence="2 3" key="1">
    <citation type="submission" date="2017-06" db="EMBL/GenBank/DDBJ databases">
        <authorList>
            <consortium name="Pathogen Informatics"/>
        </authorList>
    </citation>
    <scope>NUCLEOTIDE SEQUENCE [LARGE SCALE GENOMIC DNA]</scope>
    <source>
        <strain evidence="2 3">NCTC13839</strain>
    </source>
</reference>
<evidence type="ECO:0000313" key="3">
    <source>
        <dbReference type="Proteomes" id="UP000242084"/>
    </source>
</evidence>
<evidence type="ECO:0000256" key="1">
    <source>
        <dbReference type="SAM" id="Phobius"/>
    </source>
</evidence>
<keyword evidence="1" id="KW-0472">Membrane</keyword>
<dbReference type="Proteomes" id="UP000242084">
    <property type="component" value="Chromosome 1"/>
</dbReference>
<keyword evidence="3" id="KW-1185">Reference proteome</keyword>
<accession>A0A239YC10</accession>
<sequence length="89" mass="10768">MEWLIGLLGEDVLFNYLAFGIHYFIPILLTLLFVYLQMQANIKLHHNWFVKSSTEIDDQYIFEWIIPILRWRIRCLSKSDDEEDVCPIY</sequence>